<dbReference type="InterPro" id="IPR019826">
    <property type="entry name" value="Carboxylesterase_B_AS"/>
</dbReference>
<keyword evidence="5" id="KW-1133">Transmembrane helix</keyword>
<comment type="similarity">
    <text evidence="1 4">Belongs to the type-B carboxylesterase/lipase family.</text>
</comment>
<dbReference type="Proteomes" id="UP000271162">
    <property type="component" value="Unassembled WGS sequence"/>
</dbReference>
<name>A0A0N4YBB2_NIPBR</name>
<evidence type="ECO:0000256" key="1">
    <source>
        <dbReference type="ARBA" id="ARBA00005964"/>
    </source>
</evidence>
<feature type="signal peptide" evidence="4">
    <location>
        <begin position="1"/>
        <end position="22"/>
    </location>
</feature>
<dbReference type="STRING" id="27835.A0A0N4YBB2"/>
<dbReference type="PROSITE" id="PS00122">
    <property type="entry name" value="CARBOXYLESTERASE_B_1"/>
    <property type="match status" value="1"/>
</dbReference>
<reference evidence="9" key="1">
    <citation type="submission" date="2017-02" db="UniProtKB">
        <authorList>
            <consortium name="WormBaseParasite"/>
        </authorList>
    </citation>
    <scope>IDENTIFICATION</scope>
</reference>
<organism evidence="9">
    <name type="scientific">Nippostrongylus brasiliensis</name>
    <name type="common">Rat hookworm</name>
    <dbReference type="NCBI Taxonomy" id="27835"/>
    <lineage>
        <taxon>Eukaryota</taxon>
        <taxon>Metazoa</taxon>
        <taxon>Ecdysozoa</taxon>
        <taxon>Nematoda</taxon>
        <taxon>Chromadorea</taxon>
        <taxon>Rhabditida</taxon>
        <taxon>Rhabditina</taxon>
        <taxon>Rhabditomorpha</taxon>
        <taxon>Strongyloidea</taxon>
        <taxon>Heligmosomidae</taxon>
        <taxon>Nippostrongylus</taxon>
    </lineage>
</organism>
<gene>
    <name evidence="7" type="ORF">NBR_LOCUS13738</name>
</gene>
<evidence type="ECO:0000256" key="4">
    <source>
        <dbReference type="RuleBase" id="RU361235"/>
    </source>
</evidence>
<keyword evidence="5" id="KW-0472">Membrane</keyword>
<dbReference type="GO" id="GO:0052689">
    <property type="term" value="F:carboxylic ester hydrolase activity"/>
    <property type="evidence" value="ECO:0007669"/>
    <property type="project" value="UniProtKB-KW"/>
</dbReference>
<dbReference type="Pfam" id="PF00135">
    <property type="entry name" value="COesterase"/>
    <property type="match status" value="1"/>
</dbReference>
<dbReference type="PANTHER" id="PTHR45580">
    <property type="entry name" value="PROTEIN CBG05369"/>
    <property type="match status" value="1"/>
</dbReference>
<dbReference type="Gene3D" id="3.40.50.1820">
    <property type="entry name" value="alpha/beta hydrolase"/>
    <property type="match status" value="1"/>
</dbReference>
<feature type="transmembrane region" description="Helical" evidence="5">
    <location>
        <begin position="530"/>
        <end position="551"/>
    </location>
</feature>
<feature type="domain" description="Carboxylesterase type B" evidence="6">
    <location>
        <begin position="25"/>
        <end position="486"/>
    </location>
</feature>
<evidence type="ECO:0000313" key="7">
    <source>
        <dbReference type="EMBL" id="VDL77327.1"/>
    </source>
</evidence>
<proteinExistence type="inferred from homology"/>
<keyword evidence="8" id="KW-1185">Reference proteome</keyword>
<dbReference type="EC" id="3.1.1.-" evidence="4"/>
<evidence type="ECO:0000259" key="6">
    <source>
        <dbReference type="Pfam" id="PF00135"/>
    </source>
</evidence>
<reference evidence="7 8" key="2">
    <citation type="submission" date="2018-11" db="EMBL/GenBank/DDBJ databases">
        <authorList>
            <consortium name="Pathogen Informatics"/>
        </authorList>
    </citation>
    <scope>NUCLEOTIDE SEQUENCE [LARGE SCALE GENOMIC DNA]</scope>
</reference>
<accession>A0A0N4YBB2</accession>
<protein>
    <recommendedName>
        <fullName evidence="4">Carboxylic ester hydrolase</fullName>
        <ecNumber evidence="4">3.1.1.-</ecNumber>
    </recommendedName>
</protein>
<dbReference type="WBParaSite" id="NBR_0001373701-mRNA-1">
    <property type="protein sequence ID" value="NBR_0001373701-mRNA-1"/>
    <property type="gene ID" value="NBR_0001373701"/>
</dbReference>
<keyword evidence="3 4" id="KW-0378">Hydrolase</keyword>
<evidence type="ECO:0000313" key="9">
    <source>
        <dbReference type="WBParaSite" id="NBR_0001373701-mRNA-1"/>
    </source>
</evidence>
<dbReference type="OMA" id="TFVNQDV"/>
<feature type="chain" id="PRO_5043073269" description="Carboxylic ester hydrolase" evidence="4">
    <location>
        <begin position="23"/>
        <end position="572"/>
    </location>
</feature>
<evidence type="ECO:0000256" key="3">
    <source>
        <dbReference type="ARBA" id="ARBA00022801"/>
    </source>
</evidence>
<evidence type="ECO:0000313" key="8">
    <source>
        <dbReference type="Proteomes" id="UP000271162"/>
    </source>
</evidence>
<dbReference type="ESTHER" id="nipbr-a0a0n4ybb2">
    <property type="family name" value="Carb_B_Nematoda"/>
</dbReference>
<dbReference type="EMBL" id="UYSL01021129">
    <property type="protein sequence ID" value="VDL77327.1"/>
    <property type="molecule type" value="Genomic_DNA"/>
</dbReference>
<keyword evidence="5" id="KW-0812">Transmembrane</keyword>
<evidence type="ECO:0000256" key="2">
    <source>
        <dbReference type="ARBA" id="ARBA00022487"/>
    </source>
</evidence>
<keyword evidence="4" id="KW-0732">Signal</keyword>
<dbReference type="InterPro" id="IPR002018">
    <property type="entry name" value="CarbesteraseB"/>
</dbReference>
<dbReference type="SUPFAM" id="SSF53474">
    <property type="entry name" value="alpha/beta-Hydrolases"/>
    <property type="match status" value="1"/>
</dbReference>
<keyword evidence="2" id="KW-0719">Serine esterase</keyword>
<dbReference type="AlphaFoldDB" id="A0A0N4YBB2"/>
<evidence type="ECO:0000256" key="5">
    <source>
        <dbReference type="SAM" id="Phobius"/>
    </source>
</evidence>
<sequence length="572" mass="63982">MMSRITATLAVVSVLLLVSVRSIRIKSTYGELEGYQTKSSSGKIVNVFKRVPYAAPPVGGLRFKKPQPPLTWSGTWNATEYGPACMSNSSTTTSPQKWVDEDCLHVNIFAGADCMEKACPVVFYIHGSGFNYDSAVMFKDEYLINNFGANGIAMVIPGVRLGFFGLLTFDNDDVVPRNLAAYDLLAALQFVKQEIGNFGGDPDDVTLFGHSGGATAATQFAFSKSVDPDVNVMMSMSMHFANETLMRELTMDLAHRAKCLPSHTSMSSAEKITECLRNLGGSEILRIQREMEEEDVDRRPEGFVMTPPLFEADNLQTFLDNPPARSIMIGTTAAEFDNSKKNTEDKIVTLLGLKNAAAVVARYREDHQEGRLGFNHTTETQLMFLSTYLVAYSIRSGGGKAFLYSYENKRHAVHTDDLSYVMGVHEFERDPNEKVLAVIYPLLFTNFIKSGKPRQDWTPLMKGVDNYMYIDVNVFNSTWPHMAQHYNGDVISYWESMQQFDEAMSKGAVEVDALRDVTAYDYAAEDTLNLLLVFLPLITVICTVFVVNFIVRRHQQMRSHLSEKTPLLITIK</sequence>
<dbReference type="InterPro" id="IPR029058">
    <property type="entry name" value="AB_hydrolase_fold"/>
</dbReference>
<dbReference type="PANTHER" id="PTHR45580:SF6">
    <property type="entry name" value="CARBOXYLESTERASE TYPE B DOMAIN-CONTAINING PROTEIN"/>
    <property type="match status" value="1"/>
</dbReference>